<feature type="domain" description="SOCS box" evidence="13">
    <location>
        <begin position="132"/>
        <end position="180"/>
    </location>
</feature>
<dbReference type="InterPro" id="IPR036036">
    <property type="entry name" value="SOCS_box-like_dom_sf"/>
</dbReference>
<comment type="subcellular location">
    <subcellularLocation>
        <location evidence="2">Secreted</location>
    </subcellularLocation>
    <subcellularLocation>
        <location evidence="1">Target cell membrane</location>
    </subcellularLocation>
</comment>
<dbReference type="InterPro" id="IPR036770">
    <property type="entry name" value="Ankyrin_rpt-contain_sf"/>
</dbReference>
<reference evidence="14 15" key="1">
    <citation type="submission" date="2021-06" db="EMBL/GenBank/DDBJ databases">
        <title>Caerostris darwini draft genome.</title>
        <authorList>
            <person name="Kono N."/>
            <person name="Arakawa K."/>
        </authorList>
    </citation>
    <scope>NUCLEOTIDE SEQUENCE [LARGE SCALE GENOMIC DNA]</scope>
</reference>
<dbReference type="Pfam" id="PF07525">
    <property type="entry name" value="SOCS_box"/>
    <property type="match status" value="1"/>
</dbReference>
<evidence type="ECO:0000313" key="15">
    <source>
        <dbReference type="Proteomes" id="UP001054837"/>
    </source>
</evidence>
<organism evidence="14 15">
    <name type="scientific">Caerostris darwini</name>
    <dbReference type="NCBI Taxonomy" id="1538125"/>
    <lineage>
        <taxon>Eukaryota</taxon>
        <taxon>Metazoa</taxon>
        <taxon>Ecdysozoa</taxon>
        <taxon>Arthropoda</taxon>
        <taxon>Chelicerata</taxon>
        <taxon>Arachnida</taxon>
        <taxon>Araneae</taxon>
        <taxon>Araneomorphae</taxon>
        <taxon>Entelegynae</taxon>
        <taxon>Araneoidea</taxon>
        <taxon>Araneidae</taxon>
        <taxon>Caerostris</taxon>
    </lineage>
</organism>
<dbReference type="SMART" id="SM00969">
    <property type="entry name" value="SOCS_box"/>
    <property type="match status" value="1"/>
</dbReference>
<dbReference type="PROSITE" id="PS50297">
    <property type="entry name" value="ANK_REP_REGION"/>
    <property type="match status" value="3"/>
</dbReference>
<keyword evidence="7" id="KW-0528">Neurotoxin</keyword>
<feature type="repeat" description="ANK" evidence="12">
    <location>
        <begin position="80"/>
        <end position="112"/>
    </location>
</feature>
<dbReference type="SUPFAM" id="SSF48403">
    <property type="entry name" value="Ankyrin repeat"/>
    <property type="match status" value="1"/>
</dbReference>
<keyword evidence="15" id="KW-1185">Reference proteome</keyword>
<dbReference type="EMBL" id="BPLQ01012702">
    <property type="protein sequence ID" value="GIY67166.1"/>
    <property type="molecule type" value="Genomic_DNA"/>
</dbReference>
<evidence type="ECO:0000256" key="3">
    <source>
        <dbReference type="ARBA" id="ARBA00022483"/>
    </source>
</evidence>
<dbReference type="PANTHER" id="PTHR24171">
    <property type="entry name" value="ANKYRIN REPEAT DOMAIN-CONTAINING PROTEIN 39-RELATED"/>
    <property type="match status" value="1"/>
</dbReference>
<dbReference type="GO" id="GO:0044218">
    <property type="term" value="C:other organism cell membrane"/>
    <property type="evidence" value="ECO:0007669"/>
    <property type="project" value="UniProtKB-KW"/>
</dbReference>
<evidence type="ECO:0000256" key="1">
    <source>
        <dbReference type="ARBA" id="ARBA00004175"/>
    </source>
</evidence>
<keyword evidence="11" id="KW-1053">Target membrane</keyword>
<keyword evidence="4" id="KW-0964">Secreted</keyword>
<dbReference type="Gene3D" id="1.25.40.20">
    <property type="entry name" value="Ankyrin repeat-containing domain"/>
    <property type="match status" value="2"/>
</dbReference>
<evidence type="ECO:0000256" key="10">
    <source>
        <dbReference type="ARBA" id="ARBA00023043"/>
    </source>
</evidence>
<keyword evidence="8" id="KW-0677">Repeat</keyword>
<dbReference type="AlphaFoldDB" id="A0AAV4VAM0"/>
<evidence type="ECO:0000259" key="13">
    <source>
        <dbReference type="PROSITE" id="PS50225"/>
    </source>
</evidence>
<dbReference type="GO" id="GO:0005576">
    <property type="term" value="C:extracellular region"/>
    <property type="evidence" value="ECO:0007669"/>
    <property type="project" value="UniProtKB-SubCell"/>
</dbReference>
<comment type="caution">
    <text evidence="14">The sequence shown here is derived from an EMBL/GenBank/DDBJ whole genome shotgun (WGS) entry which is preliminary data.</text>
</comment>
<dbReference type="Proteomes" id="UP001054837">
    <property type="component" value="Unassembled WGS sequence"/>
</dbReference>
<dbReference type="SUPFAM" id="SSF158235">
    <property type="entry name" value="SOCS box-like"/>
    <property type="match status" value="1"/>
</dbReference>
<protein>
    <submittedName>
        <fullName evidence="14">Ankyrin repeat and SOCS box protein 13</fullName>
    </submittedName>
</protein>
<keyword evidence="3" id="KW-0268">Exocytosis</keyword>
<dbReference type="PROSITE" id="PS50225">
    <property type="entry name" value="SOCS"/>
    <property type="match status" value="1"/>
</dbReference>
<dbReference type="InterPro" id="IPR001496">
    <property type="entry name" value="SOCS_box"/>
</dbReference>
<accession>A0AAV4VAM0</accession>
<keyword evidence="9" id="KW-0638">Presynaptic neurotoxin</keyword>
<evidence type="ECO:0000256" key="11">
    <source>
        <dbReference type="ARBA" id="ARBA00023298"/>
    </source>
</evidence>
<dbReference type="GO" id="GO:0044231">
    <property type="term" value="C:host cell presynaptic membrane"/>
    <property type="evidence" value="ECO:0007669"/>
    <property type="project" value="UniProtKB-KW"/>
</dbReference>
<evidence type="ECO:0000256" key="7">
    <source>
        <dbReference type="ARBA" id="ARBA00022699"/>
    </source>
</evidence>
<dbReference type="SMART" id="SM00248">
    <property type="entry name" value="ANK"/>
    <property type="match status" value="3"/>
</dbReference>
<dbReference type="GO" id="GO:0090729">
    <property type="term" value="F:toxin activity"/>
    <property type="evidence" value="ECO:0007669"/>
    <property type="project" value="UniProtKB-KW"/>
</dbReference>
<evidence type="ECO:0000313" key="14">
    <source>
        <dbReference type="EMBL" id="GIY67166.1"/>
    </source>
</evidence>
<evidence type="ECO:0000256" key="5">
    <source>
        <dbReference type="ARBA" id="ARBA00022537"/>
    </source>
</evidence>
<keyword evidence="6" id="KW-0800">Toxin</keyword>
<dbReference type="InterPro" id="IPR002110">
    <property type="entry name" value="Ankyrin_rpt"/>
</dbReference>
<evidence type="ECO:0000256" key="6">
    <source>
        <dbReference type="ARBA" id="ARBA00022656"/>
    </source>
</evidence>
<feature type="repeat" description="ANK" evidence="12">
    <location>
        <begin position="43"/>
        <end position="75"/>
    </location>
</feature>
<dbReference type="Pfam" id="PF00023">
    <property type="entry name" value="Ank"/>
    <property type="match status" value="1"/>
</dbReference>
<feature type="repeat" description="ANK" evidence="12">
    <location>
        <begin position="10"/>
        <end position="42"/>
    </location>
</feature>
<gene>
    <name evidence="14" type="primary">X975_01062</name>
    <name evidence="14" type="ORF">CDAR_552591</name>
</gene>
<dbReference type="CDD" id="cd03716">
    <property type="entry name" value="SOCS_ASB_like"/>
    <property type="match status" value="1"/>
</dbReference>
<sequence length="180" mass="19882">MGANVRIPPGLTTPLHVACKEDKVECAEMLIKYGVNINAVDSWDKTPVHYAFENGSVACVELFLKMGADVDALINTTTQFHGTALHIAAMQNDLEMAEVLIEYGANVYARNNQNKLPVDLLPQKEGGLFDLLVESTAQPVSLKDLCRQKIRATLVINNRLKSLPNLNIPRQLQLYLMHGA</sequence>
<name>A0AAV4VAM0_9ARAC</name>
<evidence type="ECO:0000256" key="2">
    <source>
        <dbReference type="ARBA" id="ARBA00004613"/>
    </source>
</evidence>
<dbReference type="GO" id="GO:0006887">
    <property type="term" value="P:exocytosis"/>
    <property type="evidence" value="ECO:0007669"/>
    <property type="project" value="UniProtKB-KW"/>
</dbReference>
<keyword evidence="5" id="KW-1052">Target cell membrane</keyword>
<dbReference type="GO" id="GO:0035556">
    <property type="term" value="P:intracellular signal transduction"/>
    <property type="evidence" value="ECO:0007669"/>
    <property type="project" value="InterPro"/>
</dbReference>
<evidence type="ECO:0000256" key="4">
    <source>
        <dbReference type="ARBA" id="ARBA00022525"/>
    </source>
</evidence>
<keyword evidence="10 12" id="KW-0040">ANK repeat</keyword>
<dbReference type="PROSITE" id="PS50088">
    <property type="entry name" value="ANK_REPEAT"/>
    <property type="match status" value="3"/>
</dbReference>
<proteinExistence type="predicted"/>
<evidence type="ECO:0000256" key="8">
    <source>
        <dbReference type="ARBA" id="ARBA00022737"/>
    </source>
</evidence>
<dbReference type="Pfam" id="PF12796">
    <property type="entry name" value="Ank_2"/>
    <property type="match status" value="1"/>
</dbReference>
<evidence type="ECO:0000256" key="9">
    <source>
        <dbReference type="ARBA" id="ARBA00023028"/>
    </source>
</evidence>
<evidence type="ECO:0000256" key="12">
    <source>
        <dbReference type="PROSITE-ProRule" id="PRU00023"/>
    </source>
</evidence>
<keyword evidence="11" id="KW-0472">Membrane</keyword>